<dbReference type="Proteomes" id="UP001251524">
    <property type="component" value="Unassembled WGS sequence"/>
</dbReference>
<accession>A0ABU1WFB0</accession>
<sequence length="668" mass="74118">MPLDSSCRHWTLIASAACLLPLLLQLPAQLGGLIGVTAVVVGLLAWRQPLPGWLRLVLTLALVGTVLGVGGFSFGRDTGCALLAAMLAVKPSETAGLRDARSMIGFALFAPFATFLLDQGPLSLLMGLVATVLALTALQTLADLEVGDRLVRTTGRRLLGIGRLLAIGLPLALSVFWLFPRLGTPLWGVPERSLARPGLSDRMTPGEWVDVMTDDTPALRVRFFGPAPDTSQMYWRGPVLWNFDGRSWTQPQWLRGLPPAISEPSPVRWDYELEIEPTDRRQLVALDLPMSAPEDMRLSLDHGLYASKPVSSLTRIRLRSAEPRQYEAKIGRVLRGMALALPDGYNPRTLALARQWRREAGGDDEAIVRRALAWVQRDFAYTLETPLLGRHSVDEFLFDYKAGFCEHFSSAFVVLMRGAGIPARVVTGYTGGYRNSIGNYWLVRRSDAHAWAEVWLPDRGWVRVDPTAAVAPERIYDTLADRAPGGDLLGGGMTSLLNTGDWLRRGWNDLVVGFNASRQAELLRPLGIDRLEGSHLSLLFALTASLALLWMLWLSAQGQREADPVLRAWHVLDRRYRRLGLGREPHETASDWIRRVGLARPDLALALEILSNRFVDWRYADGQTGGRAADADRQRSLTRALRTHRPTSERPRTDPQAATKQRSTGERR</sequence>
<feature type="transmembrane region" description="Helical" evidence="2">
    <location>
        <begin position="53"/>
        <end position="74"/>
    </location>
</feature>
<dbReference type="PANTHER" id="PTHR42736:SF1">
    <property type="entry name" value="PROTEIN-GLUTAMINE GAMMA-GLUTAMYLTRANSFERASE"/>
    <property type="match status" value="1"/>
</dbReference>
<feature type="transmembrane region" description="Helical" evidence="2">
    <location>
        <begin position="30"/>
        <end position="46"/>
    </location>
</feature>
<comment type="caution">
    <text evidence="4">The sequence shown here is derived from an EMBL/GenBank/DDBJ whole genome shotgun (WGS) entry which is preliminary data.</text>
</comment>
<keyword evidence="2" id="KW-1133">Transmembrane helix</keyword>
<evidence type="ECO:0000313" key="4">
    <source>
        <dbReference type="EMBL" id="MDR7136287.1"/>
    </source>
</evidence>
<feature type="domain" description="Transglutaminase-like" evidence="3">
    <location>
        <begin position="397"/>
        <end position="468"/>
    </location>
</feature>
<reference evidence="4 5" key="1">
    <citation type="submission" date="2023-07" db="EMBL/GenBank/DDBJ databases">
        <title>Sorghum-associated microbial communities from plants grown in Nebraska, USA.</title>
        <authorList>
            <person name="Schachtman D."/>
        </authorList>
    </citation>
    <scope>NUCLEOTIDE SEQUENCE [LARGE SCALE GENOMIC DNA]</scope>
    <source>
        <strain evidence="4 5">BE198</strain>
    </source>
</reference>
<dbReference type="InterPro" id="IPR021878">
    <property type="entry name" value="TgpA_N"/>
</dbReference>
<proteinExistence type="predicted"/>
<dbReference type="Pfam" id="PF01841">
    <property type="entry name" value="Transglut_core"/>
    <property type="match status" value="1"/>
</dbReference>
<dbReference type="InterPro" id="IPR052901">
    <property type="entry name" value="Bact_TGase-like"/>
</dbReference>
<keyword evidence="2" id="KW-0472">Membrane</keyword>
<dbReference type="InterPro" id="IPR002931">
    <property type="entry name" value="Transglutaminase-like"/>
</dbReference>
<dbReference type="Gene3D" id="3.10.620.30">
    <property type="match status" value="1"/>
</dbReference>
<dbReference type="Pfam" id="PF11992">
    <property type="entry name" value="TgpA_N"/>
    <property type="match status" value="1"/>
</dbReference>
<keyword evidence="2" id="KW-0812">Transmembrane</keyword>
<gene>
    <name evidence="4" type="ORF">J2X06_003513</name>
</gene>
<keyword evidence="5" id="KW-1185">Reference proteome</keyword>
<feature type="transmembrane region" description="Helical" evidence="2">
    <location>
        <begin position="124"/>
        <end position="141"/>
    </location>
</feature>
<evidence type="ECO:0000256" key="1">
    <source>
        <dbReference type="SAM" id="MobiDB-lite"/>
    </source>
</evidence>
<organism evidence="4 5">
    <name type="scientific">Lysobacter niastensis</name>
    <dbReference type="NCBI Taxonomy" id="380629"/>
    <lineage>
        <taxon>Bacteria</taxon>
        <taxon>Pseudomonadati</taxon>
        <taxon>Pseudomonadota</taxon>
        <taxon>Gammaproteobacteria</taxon>
        <taxon>Lysobacterales</taxon>
        <taxon>Lysobacteraceae</taxon>
        <taxon>Lysobacter</taxon>
    </lineage>
</organism>
<protein>
    <submittedName>
        <fullName evidence="4">Transglutaminase-like putative cysteine protease</fullName>
    </submittedName>
</protein>
<dbReference type="InterPro" id="IPR038765">
    <property type="entry name" value="Papain-like_cys_pep_sf"/>
</dbReference>
<feature type="transmembrane region" description="Helical" evidence="2">
    <location>
        <begin position="161"/>
        <end position="179"/>
    </location>
</feature>
<dbReference type="EMBL" id="JAVDVY010000004">
    <property type="protein sequence ID" value="MDR7136287.1"/>
    <property type="molecule type" value="Genomic_DNA"/>
</dbReference>
<dbReference type="SUPFAM" id="SSF54001">
    <property type="entry name" value="Cysteine proteinases"/>
    <property type="match status" value="1"/>
</dbReference>
<evidence type="ECO:0000259" key="3">
    <source>
        <dbReference type="SMART" id="SM00460"/>
    </source>
</evidence>
<feature type="region of interest" description="Disordered" evidence="1">
    <location>
        <begin position="624"/>
        <end position="668"/>
    </location>
</feature>
<dbReference type="Pfam" id="PF13559">
    <property type="entry name" value="DUF4129"/>
    <property type="match status" value="1"/>
</dbReference>
<evidence type="ECO:0000313" key="5">
    <source>
        <dbReference type="Proteomes" id="UP001251524"/>
    </source>
</evidence>
<dbReference type="InterPro" id="IPR025403">
    <property type="entry name" value="TgpA-like_C"/>
</dbReference>
<dbReference type="PANTHER" id="PTHR42736">
    <property type="entry name" value="PROTEIN-GLUTAMINE GAMMA-GLUTAMYLTRANSFERASE"/>
    <property type="match status" value="1"/>
</dbReference>
<evidence type="ECO:0000256" key="2">
    <source>
        <dbReference type="SAM" id="Phobius"/>
    </source>
</evidence>
<dbReference type="SMART" id="SM00460">
    <property type="entry name" value="TGc"/>
    <property type="match status" value="1"/>
</dbReference>
<name>A0ABU1WFB0_9GAMM</name>